<keyword evidence="4 8" id="KW-0378">Hydrolase</keyword>
<name>A0A7I8CYQ1_9FIRM</name>
<keyword evidence="5 8" id="KW-0067">ATP-binding</keyword>
<dbReference type="GO" id="GO:0140664">
    <property type="term" value="F:ATP-dependent DNA damage sensor activity"/>
    <property type="evidence" value="ECO:0007669"/>
    <property type="project" value="InterPro"/>
</dbReference>
<dbReference type="EMBL" id="AP023321">
    <property type="protein sequence ID" value="BCI59577.1"/>
    <property type="molecule type" value="Genomic_DNA"/>
</dbReference>
<dbReference type="PROSITE" id="PS50828">
    <property type="entry name" value="SMR"/>
    <property type="match status" value="1"/>
</dbReference>
<dbReference type="SUPFAM" id="SSF160443">
    <property type="entry name" value="SMR domain-like"/>
    <property type="match status" value="1"/>
</dbReference>
<gene>
    <name evidence="8 12" type="primary">mutS2</name>
    <name evidence="8" type="synonym">rqcU</name>
    <name evidence="12" type="ORF">C12CBH8_02160</name>
</gene>
<dbReference type="EC" id="3.6.4.-" evidence="8"/>
<sequence length="801" mass="88093">MSNQLEHQISLNRHHRALELDKVLHMLSKEAPCEDCAMLAEALIPSTDLGEARLLLQETSDAHMLIGRFGSPSFGGMKNVNGSLARAEAGGALSMRELLDIAEDLRVIRSLTEWRERCAGIETCLDDRFNALFPNKYLESRITSCILSADEMADTASPALHDIRRKIRAASSKVREQLDKMIRSPAYQRYLQDPIVTIRGDRFVVPVKAEHRGEVPGLVHDTSSSGATVFVEPISVVEANNQVRMLKSREDAEIERILFELSSEAGSFGQSIRRSYAIAMDLGLVFAKARLGYKMKAGIPLLSDDGVIDLKRARHPLIPADHVVPIDVHLGNGFDTLVITGPNTGGKTVTLKTVGLLTLMAMCGLMIPVADGSRVSVFGHVLADIGDEQSIEQSLSTFSAHMTNIIRIVDEADPHSLVLLDELGAGTDPIEGAALAMAILEHLREKGAHIAATTHYAELKEYALQTNGVENGSCEFDVKTLRPTYRLLIGVPGRSNAFAISERLGMPESIVGRARTMVSGDSTRFEDVVQKLEQSRQAMEERQKEAEALRIAAERAAKEANERLERVQRERDREIERAREKARAIVGQARRQSELLLSELEDIRRQKDGEDFHQKLKEAKSSVGGKLRAMEEAADPVQRRKNEPYELPRALKIGDAVIIADLGTKGQVISLPDSKGNVGVQAGMMKTRVPLKNLRLDTSPKKPNRSNTRRVSKAPSRAEAKVTTEIDLRGMASDEAILELDRFIDEAVLTGIDQLTIVHGKGTGVLRAAVQKYLKGHPSIKTFRLGVYGEGEDGVTIAELK</sequence>
<dbReference type="InterPro" id="IPR005747">
    <property type="entry name" value="MutS2"/>
</dbReference>
<dbReference type="SMART" id="SM00533">
    <property type="entry name" value="MUTSd"/>
    <property type="match status" value="1"/>
</dbReference>
<evidence type="ECO:0000256" key="6">
    <source>
        <dbReference type="ARBA" id="ARBA00022884"/>
    </source>
</evidence>
<dbReference type="Gene3D" id="3.40.50.300">
    <property type="entry name" value="P-loop containing nucleotide triphosphate hydrolases"/>
    <property type="match status" value="1"/>
</dbReference>
<dbReference type="InterPro" id="IPR002625">
    <property type="entry name" value="Smr_dom"/>
</dbReference>
<keyword evidence="2 8" id="KW-0699">rRNA-binding</keyword>
<dbReference type="InterPro" id="IPR046893">
    <property type="entry name" value="MSSS"/>
</dbReference>
<dbReference type="FunFam" id="3.40.50.300:FF:000830">
    <property type="entry name" value="Endonuclease MutS2"/>
    <property type="match status" value="1"/>
</dbReference>
<comment type="similarity">
    <text evidence="8">Belongs to the DNA mismatch repair MutS family. MutS2 subfamily.</text>
</comment>
<feature type="domain" description="Smr" evidence="11">
    <location>
        <begin position="726"/>
        <end position="801"/>
    </location>
</feature>
<dbReference type="InterPro" id="IPR007696">
    <property type="entry name" value="DNA_mismatch_repair_MutS_core"/>
</dbReference>
<evidence type="ECO:0000256" key="8">
    <source>
        <dbReference type="HAMAP-Rule" id="MF_00092"/>
    </source>
</evidence>
<accession>A0A7I8CYQ1</accession>
<dbReference type="PANTHER" id="PTHR48466">
    <property type="entry name" value="OS10G0509000 PROTEIN-RELATED"/>
    <property type="match status" value="1"/>
</dbReference>
<dbReference type="Proteomes" id="UP000593890">
    <property type="component" value="Chromosome"/>
</dbReference>
<keyword evidence="7 8" id="KW-0238">DNA-binding</keyword>
<dbReference type="PIRSF" id="PIRSF005814">
    <property type="entry name" value="MutS_YshD"/>
    <property type="match status" value="1"/>
</dbReference>
<dbReference type="InterPro" id="IPR027417">
    <property type="entry name" value="P-loop_NTPase"/>
</dbReference>
<evidence type="ECO:0000256" key="1">
    <source>
        <dbReference type="ARBA" id="ARBA00022722"/>
    </source>
</evidence>
<feature type="compositionally biased region" description="Basic residues" evidence="10">
    <location>
        <begin position="702"/>
        <end position="712"/>
    </location>
</feature>
<feature type="coiled-coil region" evidence="9">
    <location>
        <begin position="522"/>
        <end position="606"/>
    </location>
</feature>
<dbReference type="Pfam" id="PF00488">
    <property type="entry name" value="MutS_V"/>
    <property type="match status" value="1"/>
</dbReference>
<dbReference type="CDD" id="cd06503">
    <property type="entry name" value="ATP-synt_Fo_b"/>
    <property type="match status" value="1"/>
</dbReference>
<proteinExistence type="inferred from homology"/>
<evidence type="ECO:0000256" key="7">
    <source>
        <dbReference type="ARBA" id="ARBA00023125"/>
    </source>
</evidence>
<keyword evidence="9" id="KW-0175">Coiled coil</keyword>
<dbReference type="GO" id="GO:0072344">
    <property type="term" value="P:rescue of stalled ribosome"/>
    <property type="evidence" value="ECO:0007669"/>
    <property type="project" value="UniProtKB-UniRule"/>
</dbReference>
<keyword evidence="8 12" id="KW-0255">Endonuclease</keyword>
<dbReference type="RefSeq" id="WP_090264119.1">
    <property type="nucleotide sequence ID" value="NZ_AP023321.1"/>
</dbReference>
<reference evidence="13" key="1">
    <citation type="submission" date="2020-07" db="EMBL/GenBank/DDBJ databases">
        <title>Complete genome sequencing of Clostridia bacterium strain 12CBH8.</title>
        <authorList>
            <person name="Sakamoto M."/>
            <person name="Murakami T."/>
            <person name="Mori H."/>
        </authorList>
    </citation>
    <scope>NUCLEOTIDE SEQUENCE [LARGE SCALE GENOMIC DNA]</scope>
    <source>
        <strain evidence="13">12CBH8</strain>
    </source>
</reference>
<dbReference type="AlphaFoldDB" id="A0A7I8CYQ1"/>
<comment type="function">
    <text evidence="8">Endonuclease that is involved in the suppression of homologous recombination and thus may have a key role in the control of bacterial genetic diversity.</text>
</comment>
<evidence type="ECO:0000256" key="2">
    <source>
        <dbReference type="ARBA" id="ARBA00022730"/>
    </source>
</evidence>
<dbReference type="Pfam" id="PF20297">
    <property type="entry name" value="MSSS"/>
    <property type="match status" value="1"/>
</dbReference>
<dbReference type="GO" id="GO:0043023">
    <property type="term" value="F:ribosomal large subunit binding"/>
    <property type="evidence" value="ECO:0007669"/>
    <property type="project" value="UniProtKB-UniRule"/>
</dbReference>
<dbReference type="GO" id="GO:0005524">
    <property type="term" value="F:ATP binding"/>
    <property type="evidence" value="ECO:0007669"/>
    <property type="project" value="UniProtKB-UniRule"/>
</dbReference>
<evidence type="ECO:0000256" key="3">
    <source>
        <dbReference type="ARBA" id="ARBA00022741"/>
    </source>
</evidence>
<keyword evidence="3 8" id="KW-0547">Nucleotide-binding</keyword>
<dbReference type="HAMAP" id="MF_00092">
    <property type="entry name" value="MutS2"/>
    <property type="match status" value="1"/>
</dbReference>
<comment type="function">
    <text evidence="8">Acts as a ribosome collision sensor, splitting the ribosome into its 2 subunits. Detects stalled/collided 70S ribosomes which it binds and splits by an ATP-hydrolysis driven conformational change. Acts upstream of the ribosome quality control system (RQC), a ribosome-associated complex that mediates the extraction of incompletely synthesized nascent chains from stalled ribosomes and their subsequent degradation. Probably generates substrates for RQC.</text>
</comment>
<comment type="subunit">
    <text evidence="8">Homodimer. Binds to stalled ribosomes, contacting rRNA.</text>
</comment>
<evidence type="ECO:0000256" key="9">
    <source>
        <dbReference type="SAM" id="Coils"/>
    </source>
</evidence>
<dbReference type="PANTHER" id="PTHR48466:SF2">
    <property type="entry name" value="OS10G0509000 PROTEIN"/>
    <property type="match status" value="1"/>
</dbReference>
<feature type="binding site" evidence="8">
    <location>
        <begin position="341"/>
        <end position="348"/>
    </location>
    <ligand>
        <name>ATP</name>
        <dbReference type="ChEBI" id="CHEBI:30616"/>
    </ligand>
</feature>
<protein>
    <recommendedName>
        <fullName evidence="8">Endonuclease MutS2</fullName>
        <ecNumber evidence="8">3.1.-.-</ecNumber>
    </recommendedName>
    <alternativeName>
        <fullName evidence="8">Ribosome-associated protein quality control-upstream factor</fullName>
        <shortName evidence="8">RQC-upstream factor</shortName>
        <shortName evidence="8">RqcU</shortName>
        <ecNumber evidence="8">3.6.4.-</ecNumber>
    </alternativeName>
</protein>
<dbReference type="PROSITE" id="PS00486">
    <property type="entry name" value="DNA_MISMATCH_REPAIR_2"/>
    <property type="match status" value="1"/>
</dbReference>
<dbReference type="GO" id="GO:0019843">
    <property type="term" value="F:rRNA binding"/>
    <property type="evidence" value="ECO:0007669"/>
    <property type="project" value="UniProtKB-UniRule"/>
</dbReference>
<dbReference type="GO" id="GO:0045910">
    <property type="term" value="P:negative regulation of DNA recombination"/>
    <property type="evidence" value="ECO:0007669"/>
    <property type="project" value="InterPro"/>
</dbReference>
<organism evidence="12 13">
    <name type="scientific">Solibaculum mannosilyticum</name>
    <dbReference type="NCBI Taxonomy" id="2780922"/>
    <lineage>
        <taxon>Bacteria</taxon>
        <taxon>Bacillati</taxon>
        <taxon>Bacillota</taxon>
        <taxon>Clostridia</taxon>
        <taxon>Eubacteriales</taxon>
        <taxon>Oscillospiraceae</taxon>
        <taxon>Solibaculum</taxon>
    </lineage>
</organism>
<dbReference type="GO" id="GO:0006298">
    <property type="term" value="P:mismatch repair"/>
    <property type="evidence" value="ECO:0007669"/>
    <property type="project" value="InterPro"/>
</dbReference>
<evidence type="ECO:0000256" key="4">
    <source>
        <dbReference type="ARBA" id="ARBA00022801"/>
    </source>
</evidence>
<dbReference type="SMART" id="SM00534">
    <property type="entry name" value="MUTSac"/>
    <property type="match status" value="1"/>
</dbReference>
<dbReference type="InterPro" id="IPR036063">
    <property type="entry name" value="Smr_dom_sf"/>
</dbReference>
<dbReference type="InterPro" id="IPR045076">
    <property type="entry name" value="MutS"/>
</dbReference>
<dbReference type="CDD" id="cd03280">
    <property type="entry name" value="ABC_MutS2"/>
    <property type="match status" value="1"/>
</dbReference>
<dbReference type="EC" id="3.1.-.-" evidence="8"/>
<dbReference type="InterPro" id="IPR000432">
    <property type="entry name" value="DNA_mismatch_repair_MutS_C"/>
</dbReference>
<dbReference type="KEGG" id="sman:C12CBH8_02160"/>
<dbReference type="GO" id="GO:0004519">
    <property type="term" value="F:endonuclease activity"/>
    <property type="evidence" value="ECO:0007669"/>
    <property type="project" value="UniProtKB-UniRule"/>
</dbReference>
<feature type="region of interest" description="Disordered" evidence="10">
    <location>
        <begin position="696"/>
        <end position="717"/>
    </location>
</feature>
<evidence type="ECO:0000313" key="12">
    <source>
        <dbReference type="EMBL" id="BCI59577.1"/>
    </source>
</evidence>
<dbReference type="GO" id="GO:0016887">
    <property type="term" value="F:ATP hydrolysis activity"/>
    <property type="evidence" value="ECO:0007669"/>
    <property type="project" value="InterPro"/>
</dbReference>
<evidence type="ECO:0000256" key="5">
    <source>
        <dbReference type="ARBA" id="ARBA00022840"/>
    </source>
</evidence>
<dbReference type="InterPro" id="IPR036187">
    <property type="entry name" value="DNA_mismatch_repair_MutS_sf"/>
</dbReference>
<dbReference type="SMART" id="SM00463">
    <property type="entry name" value="SMR"/>
    <property type="match status" value="1"/>
</dbReference>
<evidence type="ECO:0000256" key="10">
    <source>
        <dbReference type="SAM" id="MobiDB-lite"/>
    </source>
</evidence>
<dbReference type="Pfam" id="PF01713">
    <property type="entry name" value="Smr"/>
    <property type="match status" value="1"/>
</dbReference>
<evidence type="ECO:0000313" key="13">
    <source>
        <dbReference type="Proteomes" id="UP000593890"/>
    </source>
</evidence>
<evidence type="ECO:0000259" key="11">
    <source>
        <dbReference type="PROSITE" id="PS50828"/>
    </source>
</evidence>
<dbReference type="GO" id="GO:0030983">
    <property type="term" value="F:mismatched DNA binding"/>
    <property type="evidence" value="ECO:0007669"/>
    <property type="project" value="InterPro"/>
</dbReference>
<keyword evidence="13" id="KW-1185">Reference proteome</keyword>
<keyword evidence="1 8" id="KW-0540">Nuclease</keyword>
<dbReference type="Gene3D" id="3.30.1370.110">
    <property type="match status" value="1"/>
</dbReference>
<dbReference type="NCBIfam" id="TIGR01069">
    <property type="entry name" value="mutS2"/>
    <property type="match status" value="1"/>
</dbReference>
<dbReference type="SUPFAM" id="SSF52540">
    <property type="entry name" value="P-loop containing nucleoside triphosphate hydrolases"/>
    <property type="match status" value="1"/>
</dbReference>
<keyword evidence="6 8" id="KW-0694">RNA-binding</keyword>
<dbReference type="SUPFAM" id="SSF48334">
    <property type="entry name" value="DNA repair protein MutS, domain III"/>
    <property type="match status" value="1"/>
</dbReference>